<feature type="signal peptide" evidence="1">
    <location>
        <begin position="1"/>
        <end position="25"/>
    </location>
</feature>
<sequence length="123" mass="13843">MEIKFMRTIYGLIAVLHVLCSQVDSIGTNTNNPKKKGKASRKDKEVEEEIISHADDYLRALEIFNQTDIRTFEISCGLLASSIKALIVTSVTNFGREYSAPLFVYPTWKPKRVSGSTFKISPK</sequence>
<evidence type="ECO:0000313" key="3">
    <source>
        <dbReference type="Proteomes" id="UP001152759"/>
    </source>
</evidence>
<organism evidence="2 3">
    <name type="scientific">Bemisia tabaci</name>
    <name type="common">Sweetpotato whitefly</name>
    <name type="synonym">Aleurodes tabaci</name>
    <dbReference type="NCBI Taxonomy" id="7038"/>
    <lineage>
        <taxon>Eukaryota</taxon>
        <taxon>Metazoa</taxon>
        <taxon>Ecdysozoa</taxon>
        <taxon>Arthropoda</taxon>
        <taxon>Hexapoda</taxon>
        <taxon>Insecta</taxon>
        <taxon>Pterygota</taxon>
        <taxon>Neoptera</taxon>
        <taxon>Paraneoptera</taxon>
        <taxon>Hemiptera</taxon>
        <taxon>Sternorrhyncha</taxon>
        <taxon>Aleyrodoidea</taxon>
        <taxon>Aleyrodidae</taxon>
        <taxon>Aleyrodinae</taxon>
        <taxon>Bemisia</taxon>
    </lineage>
</organism>
<evidence type="ECO:0000256" key="1">
    <source>
        <dbReference type="SAM" id="SignalP"/>
    </source>
</evidence>
<dbReference type="EMBL" id="OU963871">
    <property type="protein sequence ID" value="CAH0762938.1"/>
    <property type="molecule type" value="Genomic_DNA"/>
</dbReference>
<feature type="chain" id="PRO_5040228836" evidence="1">
    <location>
        <begin position="26"/>
        <end position="123"/>
    </location>
</feature>
<keyword evidence="3" id="KW-1185">Reference proteome</keyword>
<evidence type="ECO:0000313" key="2">
    <source>
        <dbReference type="EMBL" id="CAH0762938.1"/>
    </source>
</evidence>
<keyword evidence="1" id="KW-0732">Signal</keyword>
<dbReference type="Proteomes" id="UP001152759">
    <property type="component" value="Chromosome 10"/>
</dbReference>
<gene>
    <name evidence="2" type="ORF">BEMITA_LOCUS3013</name>
</gene>
<protein>
    <submittedName>
        <fullName evidence="2">Uncharacterized protein</fullName>
    </submittedName>
</protein>
<reference evidence="2" key="1">
    <citation type="submission" date="2021-12" db="EMBL/GenBank/DDBJ databases">
        <authorList>
            <person name="King R."/>
        </authorList>
    </citation>
    <scope>NUCLEOTIDE SEQUENCE</scope>
</reference>
<dbReference type="AlphaFoldDB" id="A0A9P0G2R7"/>
<accession>A0A9P0G2R7</accession>
<proteinExistence type="predicted"/>
<name>A0A9P0G2R7_BEMTA</name>